<evidence type="ECO:0000256" key="4">
    <source>
        <dbReference type="ARBA" id="ARBA00022618"/>
    </source>
</evidence>
<keyword evidence="10 22" id="KW-1133">Transmembrane helix</keyword>
<feature type="transmembrane region" description="Helical" evidence="22">
    <location>
        <begin position="56"/>
        <end position="74"/>
    </location>
</feature>
<comment type="similarity">
    <text evidence="16">Belongs to the SEDS family. FtsW subfamily.</text>
</comment>
<evidence type="ECO:0000256" key="2">
    <source>
        <dbReference type="ARBA" id="ARBA00004752"/>
    </source>
</evidence>
<dbReference type="GO" id="GO:0051301">
    <property type="term" value="P:cell division"/>
    <property type="evidence" value="ECO:0007669"/>
    <property type="project" value="UniProtKB-KW"/>
</dbReference>
<dbReference type="RefSeq" id="WP_008516028.1">
    <property type="nucleotide sequence ID" value="NZ_ACJM01000006.1"/>
</dbReference>
<feature type="transmembrane region" description="Helical" evidence="22">
    <location>
        <begin position="194"/>
        <end position="210"/>
    </location>
</feature>
<dbReference type="EMBL" id="ACJM01000006">
    <property type="protein sequence ID" value="EEG77627.1"/>
    <property type="molecule type" value="Genomic_DNA"/>
</dbReference>
<evidence type="ECO:0000256" key="19">
    <source>
        <dbReference type="ARBA" id="ARBA00044770"/>
    </source>
</evidence>
<evidence type="ECO:0000313" key="24">
    <source>
        <dbReference type="Proteomes" id="UP000006443"/>
    </source>
</evidence>
<dbReference type="GO" id="GO:0015648">
    <property type="term" value="F:lipid-linked peptidoglycan transporter activity"/>
    <property type="evidence" value="ECO:0007669"/>
    <property type="project" value="TreeGrafter"/>
</dbReference>
<dbReference type="GO" id="GO:0005886">
    <property type="term" value="C:plasma membrane"/>
    <property type="evidence" value="ECO:0007669"/>
    <property type="project" value="UniProtKB-SubCell"/>
</dbReference>
<comment type="subcellular location">
    <subcellularLocation>
        <location evidence="1">Cell membrane</location>
        <topology evidence="1">Multi-pass membrane protein</topology>
    </subcellularLocation>
</comment>
<dbReference type="PANTHER" id="PTHR30474">
    <property type="entry name" value="CELL CYCLE PROTEIN"/>
    <property type="match status" value="1"/>
</dbReference>
<evidence type="ECO:0000256" key="17">
    <source>
        <dbReference type="ARBA" id="ARBA00041185"/>
    </source>
</evidence>
<keyword evidence="24" id="KW-1185">Reference proteome</keyword>
<evidence type="ECO:0000256" key="3">
    <source>
        <dbReference type="ARBA" id="ARBA00022475"/>
    </source>
</evidence>
<dbReference type="GO" id="GO:0009252">
    <property type="term" value="P:peptidoglycan biosynthetic process"/>
    <property type="evidence" value="ECO:0007669"/>
    <property type="project" value="UniProtKB-KW"/>
</dbReference>
<evidence type="ECO:0000256" key="10">
    <source>
        <dbReference type="ARBA" id="ARBA00022989"/>
    </source>
</evidence>
<comment type="function">
    <text evidence="21">Peptidoglycan polymerase that is essential for cell division.</text>
</comment>
<feature type="transmembrane region" description="Helical" evidence="22">
    <location>
        <begin position="170"/>
        <end position="187"/>
    </location>
</feature>
<comment type="catalytic activity">
    <reaction evidence="20">
        <text>[GlcNAc-(1-&gt;4)-Mur2Ac(oyl-L-Ala-gamma-D-Glu-L-Lys-D-Ala-D-Ala)](n)-di-trans,octa-cis-undecaprenyl diphosphate + beta-D-GlcNAc-(1-&gt;4)-Mur2Ac(oyl-L-Ala-gamma-D-Glu-L-Lys-D-Ala-D-Ala)-di-trans,octa-cis-undecaprenyl diphosphate = [GlcNAc-(1-&gt;4)-Mur2Ac(oyl-L-Ala-gamma-D-Glu-L-Lys-D-Ala-D-Ala)](n+1)-di-trans,octa-cis-undecaprenyl diphosphate + di-trans,octa-cis-undecaprenyl diphosphate + H(+)</text>
        <dbReference type="Rhea" id="RHEA:23708"/>
        <dbReference type="Rhea" id="RHEA-COMP:9602"/>
        <dbReference type="Rhea" id="RHEA-COMP:9603"/>
        <dbReference type="ChEBI" id="CHEBI:15378"/>
        <dbReference type="ChEBI" id="CHEBI:58405"/>
        <dbReference type="ChEBI" id="CHEBI:60033"/>
        <dbReference type="ChEBI" id="CHEBI:78435"/>
        <dbReference type="EC" id="2.4.99.28"/>
    </reaction>
</comment>
<comment type="caution">
    <text evidence="23">The sequence shown here is derived from an EMBL/GenBank/DDBJ whole genome shotgun (WGS) entry which is preliminary data.</text>
</comment>
<evidence type="ECO:0000256" key="14">
    <source>
        <dbReference type="ARBA" id="ARBA00032370"/>
    </source>
</evidence>
<dbReference type="Pfam" id="PF01098">
    <property type="entry name" value="FTSW_RODA_SPOVE"/>
    <property type="match status" value="1"/>
</dbReference>
<evidence type="ECO:0000256" key="21">
    <source>
        <dbReference type="ARBA" id="ARBA00049966"/>
    </source>
</evidence>
<dbReference type="InterPro" id="IPR013437">
    <property type="entry name" value="FtsW"/>
</dbReference>
<dbReference type="EC" id="2.4.99.28" evidence="19"/>
<keyword evidence="8" id="KW-0133">Cell shape</keyword>
<evidence type="ECO:0000256" key="22">
    <source>
        <dbReference type="SAM" id="Phobius"/>
    </source>
</evidence>
<dbReference type="GO" id="GO:0008360">
    <property type="term" value="P:regulation of cell shape"/>
    <property type="evidence" value="ECO:0007669"/>
    <property type="project" value="UniProtKB-KW"/>
</dbReference>
<dbReference type="Proteomes" id="UP000006443">
    <property type="component" value="Unassembled WGS sequence"/>
</dbReference>
<evidence type="ECO:0000256" key="5">
    <source>
        <dbReference type="ARBA" id="ARBA00022676"/>
    </source>
</evidence>
<keyword evidence="5" id="KW-0328">Glycosyltransferase</keyword>
<sequence length="372" mass="40319">MAVKGNRNLKKNEADFIVLFATMTLLAIGLVMVFSASWYMVSSSRGDVYFHLRRQAFWAVLGLGGLIFFSNYSYWKLKRWINLSLLLSVILLLAVFIPGVGMEIYGARRWIGVGGLTAQPSDLAKVALILFAAAYLSRKDIQIKDFFRGAFPVLAITGFFFLLILRQPDLGTAVAMAAAVMVVVFVAGMPLKQMAAIGAVALPAGFYLMASEPYRLRRLLSFRDPWADPLDTGYQIIQSLYALGPGGLFGVGLGHGRQKMFYLPEPHSDFIFAVIGEELGFIGTASVVILFALLLWRGFKIALMAPDSFGSLLATGITAMIGIQALMNIGVVTGSIPVTGINLPLISAGGSSLLFTMCSIGVLLNISKYTKT</sequence>
<evidence type="ECO:0000256" key="20">
    <source>
        <dbReference type="ARBA" id="ARBA00049902"/>
    </source>
</evidence>
<feature type="transmembrane region" description="Helical" evidence="22">
    <location>
        <begin position="308"/>
        <end position="331"/>
    </location>
</feature>
<evidence type="ECO:0000256" key="15">
    <source>
        <dbReference type="ARBA" id="ARBA00033270"/>
    </source>
</evidence>
<dbReference type="InterPro" id="IPR013438">
    <property type="entry name" value="SpoVE"/>
</dbReference>
<keyword evidence="3" id="KW-1003">Cell membrane</keyword>
<dbReference type="GO" id="GO:0032153">
    <property type="term" value="C:cell division site"/>
    <property type="evidence" value="ECO:0007669"/>
    <property type="project" value="TreeGrafter"/>
</dbReference>
<dbReference type="GO" id="GO:0008955">
    <property type="term" value="F:peptidoglycan glycosyltransferase activity"/>
    <property type="evidence" value="ECO:0007669"/>
    <property type="project" value="UniProtKB-EC"/>
</dbReference>
<evidence type="ECO:0000256" key="1">
    <source>
        <dbReference type="ARBA" id="ARBA00004651"/>
    </source>
</evidence>
<organism evidence="23 24">
    <name type="scientific">Dethiobacter alkaliphilus AHT 1</name>
    <dbReference type="NCBI Taxonomy" id="555088"/>
    <lineage>
        <taxon>Bacteria</taxon>
        <taxon>Bacillati</taxon>
        <taxon>Bacillota</taxon>
        <taxon>Dethiobacteria</taxon>
        <taxon>Dethiobacterales</taxon>
        <taxon>Dethiobacteraceae</taxon>
        <taxon>Dethiobacter</taxon>
    </lineage>
</organism>
<proteinExistence type="inferred from homology"/>
<evidence type="ECO:0000256" key="7">
    <source>
        <dbReference type="ARBA" id="ARBA00022692"/>
    </source>
</evidence>
<evidence type="ECO:0000256" key="11">
    <source>
        <dbReference type="ARBA" id="ARBA00023136"/>
    </source>
</evidence>
<feature type="transmembrane region" description="Helical" evidence="22">
    <location>
        <begin position="146"/>
        <end position="164"/>
    </location>
</feature>
<feature type="transmembrane region" description="Helical" evidence="22">
    <location>
        <begin position="343"/>
        <end position="366"/>
    </location>
</feature>
<dbReference type="STRING" id="555088.DealDRAFT_1347"/>
<dbReference type="eggNOG" id="COG0772">
    <property type="taxonomic scope" value="Bacteria"/>
</dbReference>
<keyword evidence="13" id="KW-0961">Cell wall biogenesis/degradation</keyword>
<feature type="transmembrane region" description="Helical" evidence="22">
    <location>
        <begin position="16"/>
        <end position="36"/>
    </location>
</feature>
<keyword evidence="4" id="KW-0132">Cell division</keyword>
<comment type="pathway">
    <text evidence="2">Cell wall biogenesis; peptidoglycan biosynthesis.</text>
</comment>
<evidence type="ECO:0000313" key="23">
    <source>
        <dbReference type="EMBL" id="EEG77627.1"/>
    </source>
</evidence>
<dbReference type="GO" id="GO:0071555">
    <property type="term" value="P:cell wall organization"/>
    <property type="evidence" value="ECO:0007669"/>
    <property type="project" value="UniProtKB-KW"/>
</dbReference>
<evidence type="ECO:0000256" key="6">
    <source>
        <dbReference type="ARBA" id="ARBA00022679"/>
    </source>
</evidence>
<feature type="transmembrane region" description="Helical" evidence="22">
    <location>
        <begin position="270"/>
        <end position="296"/>
    </location>
</feature>
<keyword evidence="11 22" id="KW-0472">Membrane</keyword>
<keyword evidence="7 22" id="KW-0812">Transmembrane</keyword>
<gene>
    <name evidence="23" type="ORF">DealDRAFT_1347</name>
</gene>
<evidence type="ECO:0000256" key="18">
    <source>
        <dbReference type="ARBA" id="ARBA00041418"/>
    </source>
</evidence>
<protein>
    <recommendedName>
        <fullName evidence="17">Probable peptidoglycan glycosyltransferase FtsW</fullName>
        <ecNumber evidence="19">2.4.99.28</ecNumber>
    </recommendedName>
    <alternativeName>
        <fullName evidence="18">Cell division protein FtsW</fullName>
    </alternativeName>
    <alternativeName>
        <fullName evidence="15">Cell wall polymerase</fullName>
    </alternativeName>
    <alternativeName>
        <fullName evidence="14">Peptidoglycan polymerase</fullName>
    </alternativeName>
</protein>
<evidence type="ECO:0000256" key="16">
    <source>
        <dbReference type="ARBA" id="ARBA00038053"/>
    </source>
</evidence>
<dbReference type="NCBIfam" id="TIGR02615">
    <property type="entry name" value="spoVE"/>
    <property type="match status" value="1"/>
</dbReference>
<keyword evidence="6" id="KW-0808">Transferase</keyword>
<feature type="transmembrane region" description="Helical" evidence="22">
    <location>
        <begin position="80"/>
        <end position="100"/>
    </location>
</feature>
<keyword evidence="12" id="KW-0131">Cell cycle</keyword>
<dbReference type="PANTHER" id="PTHR30474:SF2">
    <property type="entry name" value="PEPTIDOGLYCAN GLYCOSYLTRANSFERASE FTSW-RELATED"/>
    <property type="match status" value="1"/>
</dbReference>
<evidence type="ECO:0000256" key="9">
    <source>
        <dbReference type="ARBA" id="ARBA00022984"/>
    </source>
</evidence>
<evidence type="ECO:0000256" key="12">
    <source>
        <dbReference type="ARBA" id="ARBA00023306"/>
    </source>
</evidence>
<keyword evidence="9" id="KW-0573">Peptidoglycan synthesis</keyword>
<name>C0GFT8_DETAL</name>
<reference evidence="23 24" key="1">
    <citation type="submission" date="2009-02" db="EMBL/GenBank/DDBJ databases">
        <title>Sequencing of the draft genome and assembly of Dethiobacter alkaliphilus AHT 1.</title>
        <authorList>
            <consortium name="US DOE Joint Genome Institute (JGI-PGF)"/>
            <person name="Lucas S."/>
            <person name="Copeland A."/>
            <person name="Lapidus A."/>
            <person name="Glavina del Rio T."/>
            <person name="Dalin E."/>
            <person name="Tice H."/>
            <person name="Bruce D."/>
            <person name="Goodwin L."/>
            <person name="Pitluck S."/>
            <person name="Larimer F."/>
            <person name="Land M.L."/>
            <person name="Hauser L."/>
            <person name="Muyzer G."/>
        </authorList>
    </citation>
    <scope>NUCLEOTIDE SEQUENCE [LARGE SCALE GENOMIC DNA]</scope>
    <source>
        <strain evidence="23 24">AHT 1</strain>
    </source>
</reference>
<dbReference type="NCBIfam" id="TIGR02614">
    <property type="entry name" value="ftsW"/>
    <property type="match status" value="1"/>
</dbReference>
<dbReference type="InterPro" id="IPR001182">
    <property type="entry name" value="FtsW/RodA"/>
</dbReference>
<accession>C0GFT8</accession>
<dbReference type="AlphaFoldDB" id="C0GFT8"/>
<evidence type="ECO:0000256" key="8">
    <source>
        <dbReference type="ARBA" id="ARBA00022960"/>
    </source>
</evidence>
<evidence type="ECO:0000256" key="13">
    <source>
        <dbReference type="ARBA" id="ARBA00023316"/>
    </source>
</evidence>